<comment type="caution">
    <text evidence="1">The sequence shown here is derived from an EMBL/GenBank/DDBJ whole genome shotgun (WGS) entry which is preliminary data.</text>
</comment>
<accession>A0A139KNX3</accession>
<sequence length="383" mass="42668">MFLILGKYSTFSAKRSAVLSFLRQYAPIFVFFILQKAHLCFCATNVTRYFKNTVSLAIILNEMLKKSFITALLLLIFSVLRAQDGTSAFQFLKLPFSAHASALGGENISIIEDDLTMAVQNPALLSCVADKTLNLNYMLYMDGVNVGGAAFARTAGERSTWAITAQYVDYGELKETTEENIETGTFSAKDISISGIYTYDLSDYWSGGVRTNFIYSHYDKYSSFAIGVDLGLNYYHQESDFSASLVARNLGGQLKAFEERHEKLPVDVQLGFSKRLSHAPFRLSLTLHDLTHWSASTTAANNFGKKLLNHIALGIDFLPTNNFYLAAGYNFRRGEEMKINGSSHWAGFTCGTGIQLKRLKLGMAYAKYHVSSSSLIFNLSYTL</sequence>
<protein>
    <recommendedName>
        <fullName evidence="3">DUF3308 domain-containing protein</fullName>
    </recommendedName>
</protein>
<dbReference type="Proteomes" id="UP000070319">
    <property type="component" value="Unassembled WGS sequence"/>
</dbReference>
<organism evidence="1">
    <name type="scientific">Bacteroides intestinalis</name>
    <dbReference type="NCBI Taxonomy" id="329854"/>
    <lineage>
        <taxon>Bacteria</taxon>
        <taxon>Pseudomonadati</taxon>
        <taxon>Bacteroidota</taxon>
        <taxon>Bacteroidia</taxon>
        <taxon>Bacteroidales</taxon>
        <taxon>Bacteroidaceae</taxon>
        <taxon>Bacteroides</taxon>
    </lineage>
</organism>
<name>A0A139KNX3_9BACE</name>
<dbReference type="PATRIC" id="fig|329854.7.peg.5253"/>
<proteinExistence type="predicted"/>
<dbReference type="NCBIfam" id="NF033709">
    <property type="entry name" value="PorV_fam"/>
    <property type="match status" value="1"/>
</dbReference>
<dbReference type="AlphaFoldDB" id="A0A139KNX3"/>
<evidence type="ECO:0000313" key="2">
    <source>
        <dbReference type="Proteomes" id="UP000070319"/>
    </source>
</evidence>
<evidence type="ECO:0000313" key="1">
    <source>
        <dbReference type="EMBL" id="KXT40883.1"/>
    </source>
</evidence>
<dbReference type="SUPFAM" id="SSF56935">
    <property type="entry name" value="Porins"/>
    <property type="match status" value="1"/>
</dbReference>
<dbReference type="NCBIfam" id="NF033711">
    <property type="entry name" value="T9SS_PorQ"/>
    <property type="match status" value="1"/>
</dbReference>
<gene>
    <name evidence="1" type="ORF">HMPREF2531_05182</name>
</gene>
<dbReference type="Gene3D" id="2.40.160.60">
    <property type="entry name" value="Outer membrane protein transport protein (OMPP1/FadL/TodX)"/>
    <property type="match status" value="1"/>
</dbReference>
<reference evidence="1 2" key="1">
    <citation type="submission" date="2016-02" db="EMBL/GenBank/DDBJ databases">
        <authorList>
            <person name="Wen L."/>
            <person name="He K."/>
            <person name="Yang H."/>
        </authorList>
    </citation>
    <scope>NUCLEOTIDE SEQUENCE [LARGE SCALE GENOMIC DNA]</scope>
    <source>
        <strain evidence="1 2">KLE1704</strain>
    </source>
</reference>
<dbReference type="EMBL" id="LTDF01000176">
    <property type="protein sequence ID" value="KXT40883.1"/>
    <property type="molecule type" value="Genomic_DNA"/>
</dbReference>
<evidence type="ECO:0008006" key="3">
    <source>
        <dbReference type="Google" id="ProtNLM"/>
    </source>
</evidence>